<feature type="active site" description="Schiff-base intermediate with substrate; via pyruvic acid" evidence="5">
    <location>
        <position position="84"/>
    </location>
</feature>
<organism evidence="11">
    <name type="scientific">Guillardia theta</name>
    <name type="common">Cryptophyte</name>
    <name type="synonym">Cryptomonas phi</name>
    <dbReference type="NCBI Taxonomy" id="55529"/>
    <lineage>
        <taxon>Eukaryota</taxon>
        <taxon>Cryptophyceae</taxon>
        <taxon>Pyrenomonadales</taxon>
        <taxon>Geminigeraceae</taxon>
        <taxon>Guillardia</taxon>
    </lineage>
</organism>
<reference evidence="11" key="1">
    <citation type="submission" date="2021-01" db="EMBL/GenBank/DDBJ databases">
        <authorList>
            <person name="Corre E."/>
            <person name="Pelletier E."/>
            <person name="Niang G."/>
            <person name="Scheremetjew M."/>
            <person name="Finn R."/>
            <person name="Kale V."/>
            <person name="Holt S."/>
            <person name="Cochrane G."/>
            <person name="Meng A."/>
            <person name="Brown T."/>
            <person name="Cohen L."/>
        </authorList>
    </citation>
    <scope>NUCLEOTIDE SEQUENCE</scope>
    <source>
        <strain evidence="11">CCMP 2712</strain>
    </source>
</reference>
<evidence type="ECO:0000313" key="11">
    <source>
        <dbReference type="EMBL" id="CAE2286802.1"/>
    </source>
</evidence>
<feature type="site" description="Cleavage (non-hydrolytic); by autolysis" evidence="8">
    <location>
        <begin position="83"/>
        <end position="84"/>
    </location>
</feature>
<proteinExistence type="inferred from homology"/>
<dbReference type="InterPro" id="IPR001985">
    <property type="entry name" value="S-AdoMet_decarboxylase_euk"/>
</dbReference>
<dbReference type="EMBL" id="HBKN01013169">
    <property type="protein sequence ID" value="CAE2286798.1"/>
    <property type="molecule type" value="Transcribed_RNA"/>
</dbReference>
<feature type="binding site" evidence="6">
    <location>
        <position position="83"/>
    </location>
    <ligand>
        <name>substrate</name>
    </ligand>
</feature>
<keyword evidence="3" id="KW-0745">Spermidine biosynthesis</keyword>
<evidence type="ECO:0000256" key="5">
    <source>
        <dbReference type="PIRSR" id="PIRSR001355-1"/>
    </source>
</evidence>
<comment type="pathway">
    <text evidence="1">Amine and polyamine biosynthesis; S-adenosylmethioninamine biosynthesis; S-adenosylmethioninamine from S-adenosyl-L-methionine: step 1/1.</text>
</comment>
<dbReference type="GO" id="GO:0006597">
    <property type="term" value="P:spermine biosynthetic process"/>
    <property type="evidence" value="ECO:0007669"/>
    <property type="project" value="InterPro"/>
</dbReference>
<dbReference type="GO" id="GO:0008295">
    <property type="term" value="P:spermidine biosynthetic process"/>
    <property type="evidence" value="ECO:0007669"/>
    <property type="project" value="UniProtKB-KW"/>
</dbReference>
<dbReference type="GO" id="GO:0004014">
    <property type="term" value="F:adenosylmethionine decarboxylase activity"/>
    <property type="evidence" value="ECO:0007669"/>
    <property type="project" value="InterPro"/>
</dbReference>
<dbReference type="PANTHER" id="PTHR11570:SF0">
    <property type="entry name" value="S-ADENOSYLMETHIONINE DECARBOXYLASE PROENZYME"/>
    <property type="match status" value="1"/>
</dbReference>
<evidence type="ECO:0000256" key="4">
    <source>
        <dbReference type="ARBA" id="ARBA00023115"/>
    </source>
</evidence>
<evidence type="ECO:0008006" key="12">
    <source>
        <dbReference type="Google" id="ProtNLM"/>
    </source>
</evidence>
<feature type="binding site" evidence="6">
    <location>
        <position position="302"/>
    </location>
    <ligand>
        <name>substrate</name>
    </ligand>
</feature>
<sequence>MPSQFNNMPEIIETNQLFCFEGSEKKMEIDFRPIDGGDTDTIDINGGLRQYNREFWSDIVAILNGTILLADPQEKFDAYLISESSLFVYNDRVIILTCGTTLLLKTLPAIMKAGADVGLEVCWFQYSRKNFLFPEQQSFPHTSFDQEVHFLHEYFPTGRPFIMGPLSSDHWYLFVADFIRRETPDGSRKIVDRDQMLNIYMYGIDPQVAQYFMKADPLIIPSIFEDFSADSNNVEKEQTKELGNQSEFCATGDEASDRSGISSLLEHDGKVVHSHLFEPCGYSMNGQAADGSSYWTIHITPEAHCSYASFETNFSCDSYHHLIARVLEVFRPAKFTTVEHVDADSRIGIAGPVCPASLDGYDLAGRTFNEFGTKDYVVQMCNYVSKTAQYVAPPPPLLRAPPLHKSDSGEWSK</sequence>
<dbReference type="EMBL" id="HBKN01013171">
    <property type="protein sequence ID" value="CAE2286802.1"/>
    <property type="molecule type" value="Transcribed_RNA"/>
</dbReference>
<feature type="chain" id="PRO_5042319854" description="S-adenosylmethionine decarboxylase alpha chain" evidence="9">
    <location>
        <begin position="84"/>
        <end position="413"/>
    </location>
</feature>
<dbReference type="PANTHER" id="PTHR11570">
    <property type="entry name" value="S-ADENOSYLMETHIONINE DECARBOXYLASE"/>
    <property type="match status" value="1"/>
</dbReference>
<dbReference type="InterPro" id="IPR048283">
    <property type="entry name" value="AdoMetDC-like"/>
</dbReference>
<protein>
    <recommendedName>
        <fullName evidence="12">Adenosylmethionine decarboxylase</fullName>
    </recommendedName>
</protein>
<evidence type="ECO:0000256" key="9">
    <source>
        <dbReference type="PIRSR" id="PIRSR001355-5"/>
    </source>
</evidence>
<feature type="modified residue" description="Pyruvic acid (Ser); by autocatalysis" evidence="7">
    <location>
        <position position="84"/>
    </location>
</feature>
<evidence type="ECO:0000256" key="6">
    <source>
        <dbReference type="PIRSR" id="PIRSR001355-2"/>
    </source>
</evidence>
<evidence type="ECO:0000256" key="7">
    <source>
        <dbReference type="PIRSR" id="PIRSR001355-3"/>
    </source>
</evidence>
<evidence type="ECO:0000313" key="10">
    <source>
        <dbReference type="EMBL" id="CAE2286798.1"/>
    </source>
</evidence>
<feature type="active site" description="Proton acceptor; for processing activity" evidence="5">
    <location>
        <position position="298"/>
    </location>
</feature>
<feature type="binding site" evidence="6">
    <location>
        <position position="277"/>
    </location>
    <ligand>
        <name>substrate</name>
    </ligand>
</feature>
<dbReference type="GO" id="GO:0005829">
    <property type="term" value="C:cytosol"/>
    <property type="evidence" value="ECO:0007669"/>
    <property type="project" value="TreeGrafter"/>
</dbReference>
<dbReference type="PIRSF" id="PIRSF001355">
    <property type="entry name" value="S-AdenosylMet_decarboxylase"/>
    <property type="match status" value="1"/>
</dbReference>
<feature type="active site" description="Proton donor; for catalytic activity" evidence="5">
    <location>
        <position position="98"/>
    </location>
</feature>
<evidence type="ECO:0000256" key="2">
    <source>
        <dbReference type="ARBA" id="ARBA00008466"/>
    </source>
</evidence>
<dbReference type="UniPathway" id="UPA00331">
    <property type="reaction ID" value="UER00451"/>
</dbReference>
<name>A0A6U5YK05_GUITH</name>
<feature type="binding site" evidence="6">
    <location>
        <position position="20"/>
    </location>
    <ligand>
        <name>substrate</name>
    </ligand>
</feature>
<dbReference type="Gene3D" id="3.30.360.50">
    <property type="entry name" value="S-adenosylmethionine decarboxylase"/>
    <property type="match status" value="1"/>
</dbReference>
<comment type="similarity">
    <text evidence="2">Belongs to the eukaryotic AdoMetDC family.</text>
</comment>
<dbReference type="Pfam" id="PF01536">
    <property type="entry name" value="SAM_decarbox"/>
    <property type="match status" value="1"/>
</dbReference>
<accession>A0A6U5YK05</accession>
<dbReference type="AlphaFoldDB" id="A0A6U5YK05"/>
<dbReference type="SUPFAM" id="SSF56276">
    <property type="entry name" value="S-adenosylmethionine decarboxylase"/>
    <property type="match status" value="1"/>
</dbReference>
<evidence type="ECO:0000256" key="3">
    <source>
        <dbReference type="ARBA" id="ARBA00023066"/>
    </source>
</evidence>
<keyword evidence="4" id="KW-0620">Polyamine biosynthesis</keyword>
<gene>
    <name evidence="10" type="ORF">GTHE00462_LOCUS10277</name>
    <name evidence="11" type="ORF">GTHE00462_LOCUS10279</name>
</gene>
<dbReference type="InterPro" id="IPR016067">
    <property type="entry name" value="S-AdoMet_deCO2ase_core"/>
</dbReference>
<feature type="active site" description="Proton acceptor; for processing activity" evidence="5">
    <location>
        <position position="283"/>
    </location>
</feature>
<dbReference type="Gene3D" id="3.60.90.10">
    <property type="entry name" value="S-adenosylmethionine decarboxylase"/>
    <property type="match status" value="1"/>
</dbReference>
<evidence type="ECO:0000256" key="8">
    <source>
        <dbReference type="PIRSR" id="PIRSR001355-4"/>
    </source>
</evidence>
<feature type="chain" id="PRO_5042319853" description="S-adenosylmethionine decarboxylase beta chain" evidence="9">
    <location>
        <begin position="1"/>
        <end position="83"/>
    </location>
</feature>
<evidence type="ECO:0000256" key="1">
    <source>
        <dbReference type="ARBA" id="ARBA00004911"/>
    </source>
</evidence>
<keyword evidence="8" id="KW-0068">Autocatalytic cleavage</keyword>